<dbReference type="Pfam" id="PF13639">
    <property type="entry name" value="zf-RING_2"/>
    <property type="match status" value="1"/>
</dbReference>
<dbReference type="PROSITE" id="PS50089">
    <property type="entry name" value="ZF_RING_2"/>
    <property type="match status" value="1"/>
</dbReference>
<feature type="region of interest" description="Disordered" evidence="5">
    <location>
        <begin position="1"/>
        <end position="23"/>
    </location>
</feature>
<keyword evidence="3" id="KW-0862">Zinc</keyword>
<dbReference type="Proteomes" id="UP001497457">
    <property type="component" value="Chromosome 10rd"/>
</dbReference>
<name>A0ABC8VV55_9POAL</name>
<evidence type="ECO:0000313" key="7">
    <source>
        <dbReference type="EMBL" id="CAL4896965.1"/>
    </source>
</evidence>
<accession>A0ABC8VV55</accession>
<feature type="compositionally biased region" description="Acidic residues" evidence="5">
    <location>
        <begin position="65"/>
        <end position="88"/>
    </location>
</feature>
<evidence type="ECO:0000256" key="5">
    <source>
        <dbReference type="SAM" id="MobiDB-lite"/>
    </source>
</evidence>
<dbReference type="InterPro" id="IPR013083">
    <property type="entry name" value="Znf_RING/FYVE/PHD"/>
</dbReference>
<dbReference type="Gene3D" id="3.30.40.10">
    <property type="entry name" value="Zinc/RING finger domain, C3HC4 (zinc finger)"/>
    <property type="match status" value="1"/>
</dbReference>
<evidence type="ECO:0000256" key="4">
    <source>
        <dbReference type="PROSITE-ProRule" id="PRU00175"/>
    </source>
</evidence>
<evidence type="ECO:0000256" key="1">
    <source>
        <dbReference type="ARBA" id="ARBA00022723"/>
    </source>
</evidence>
<proteinExistence type="predicted"/>
<dbReference type="CDD" id="cd16454">
    <property type="entry name" value="RING-H2_PA-TM-RING"/>
    <property type="match status" value="1"/>
</dbReference>
<protein>
    <recommendedName>
        <fullName evidence="6">RING-type domain-containing protein</fullName>
    </recommendedName>
</protein>
<dbReference type="AlphaFoldDB" id="A0ABC8VV55"/>
<reference evidence="7" key="1">
    <citation type="submission" date="2024-10" db="EMBL/GenBank/DDBJ databases">
        <authorList>
            <person name="Ryan C."/>
        </authorList>
    </citation>
    <scope>NUCLEOTIDE SEQUENCE [LARGE SCALE GENOMIC DNA]</scope>
</reference>
<feature type="region of interest" description="Disordered" evidence="5">
    <location>
        <begin position="60"/>
        <end position="88"/>
    </location>
</feature>
<dbReference type="InterPro" id="IPR001841">
    <property type="entry name" value="Znf_RING"/>
</dbReference>
<evidence type="ECO:0000259" key="6">
    <source>
        <dbReference type="PROSITE" id="PS50089"/>
    </source>
</evidence>
<dbReference type="EMBL" id="OZ075120">
    <property type="protein sequence ID" value="CAL4896965.1"/>
    <property type="molecule type" value="Genomic_DNA"/>
</dbReference>
<evidence type="ECO:0000256" key="3">
    <source>
        <dbReference type="ARBA" id="ARBA00022833"/>
    </source>
</evidence>
<evidence type="ECO:0000313" key="8">
    <source>
        <dbReference type="Proteomes" id="UP001497457"/>
    </source>
</evidence>
<evidence type="ECO:0000256" key="2">
    <source>
        <dbReference type="ARBA" id="ARBA00022771"/>
    </source>
</evidence>
<keyword evidence="1" id="KW-0479">Metal-binding</keyword>
<dbReference type="SMART" id="SM00184">
    <property type="entry name" value="RING"/>
    <property type="match status" value="1"/>
</dbReference>
<dbReference type="PANTHER" id="PTHR45931:SF23">
    <property type="entry name" value="OS12G0134500 PROTEIN"/>
    <property type="match status" value="1"/>
</dbReference>
<gene>
    <name evidence="7" type="ORF">URODEC1_LOCUS6963</name>
</gene>
<keyword evidence="8" id="KW-1185">Reference proteome</keyword>
<organism evidence="7 8">
    <name type="scientific">Urochloa decumbens</name>
    <dbReference type="NCBI Taxonomy" id="240449"/>
    <lineage>
        <taxon>Eukaryota</taxon>
        <taxon>Viridiplantae</taxon>
        <taxon>Streptophyta</taxon>
        <taxon>Embryophyta</taxon>
        <taxon>Tracheophyta</taxon>
        <taxon>Spermatophyta</taxon>
        <taxon>Magnoliopsida</taxon>
        <taxon>Liliopsida</taxon>
        <taxon>Poales</taxon>
        <taxon>Poaceae</taxon>
        <taxon>PACMAD clade</taxon>
        <taxon>Panicoideae</taxon>
        <taxon>Panicodae</taxon>
        <taxon>Paniceae</taxon>
        <taxon>Melinidinae</taxon>
        <taxon>Urochloa</taxon>
    </lineage>
</organism>
<dbReference type="SUPFAM" id="SSF57850">
    <property type="entry name" value="RING/U-box"/>
    <property type="match status" value="1"/>
</dbReference>
<sequence>MDGNASPMAAEEPHVADPELPARPNVARVTVTIDPGHAPVWRVADQGGIWDDHDIDAARRVDQWDVGDGDEDNQDIDGDYDEDDDAGVGADDDAYAYGGFGAVPASGDAVAALPVPETTVGEGEATEEECAVCLEAYEAGDTLRTMPCSHGFHEHCIFGWLAISRLCPLCRFALPAAEF</sequence>
<feature type="domain" description="RING-type" evidence="6">
    <location>
        <begin position="130"/>
        <end position="171"/>
    </location>
</feature>
<dbReference type="GO" id="GO:0008270">
    <property type="term" value="F:zinc ion binding"/>
    <property type="evidence" value="ECO:0007669"/>
    <property type="project" value="UniProtKB-KW"/>
</dbReference>
<dbReference type="PANTHER" id="PTHR45931">
    <property type="entry name" value="SI:CH211-59O9.10"/>
    <property type="match status" value="1"/>
</dbReference>
<dbReference type="InterPro" id="IPR051834">
    <property type="entry name" value="RING_finger_E3_ligase"/>
</dbReference>
<keyword evidence="2 4" id="KW-0863">Zinc-finger</keyword>